<evidence type="ECO:0000256" key="1">
    <source>
        <dbReference type="SAM" id="MobiDB-lite"/>
    </source>
</evidence>
<comment type="caution">
    <text evidence="2">The sequence shown here is derived from an EMBL/GenBank/DDBJ whole genome shotgun (WGS) entry which is preliminary data.</text>
</comment>
<protein>
    <submittedName>
        <fullName evidence="2">Uncharacterized protein</fullName>
    </submittedName>
</protein>
<evidence type="ECO:0000313" key="2">
    <source>
        <dbReference type="EMBL" id="PNP77880.1"/>
    </source>
</evidence>
<accession>A0A2K0W6H0</accession>
<proteinExistence type="predicted"/>
<keyword evidence="3" id="KW-1185">Reference proteome</keyword>
<dbReference type="OrthoDB" id="5026622at2759"/>
<name>A0A2K0W6H0_GIBNY</name>
<evidence type="ECO:0000313" key="3">
    <source>
        <dbReference type="Proteomes" id="UP000236664"/>
    </source>
</evidence>
<feature type="region of interest" description="Disordered" evidence="1">
    <location>
        <begin position="1"/>
        <end position="22"/>
    </location>
</feature>
<dbReference type="EMBL" id="MTQA01000119">
    <property type="protein sequence ID" value="PNP77880.1"/>
    <property type="molecule type" value="Genomic_DNA"/>
</dbReference>
<dbReference type="Proteomes" id="UP000236664">
    <property type="component" value="Unassembled WGS sequence"/>
</dbReference>
<organism evidence="2 3">
    <name type="scientific">Gibberella nygamai</name>
    <name type="common">Bean root rot disease fungus</name>
    <name type="synonym">Fusarium nygamai</name>
    <dbReference type="NCBI Taxonomy" id="42673"/>
    <lineage>
        <taxon>Eukaryota</taxon>
        <taxon>Fungi</taxon>
        <taxon>Dikarya</taxon>
        <taxon>Ascomycota</taxon>
        <taxon>Pezizomycotina</taxon>
        <taxon>Sordariomycetes</taxon>
        <taxon>Hypocreomycetidae</taxon>
        <taxon>Hypocreales</taxon>
        <taxon>Nectriaceae</taxon>
        <taxon>Fusarium</taxon>
        <taxon>Fusarium fujikuroi species complex</taxon>
    </lineage>
</organism>
<sequence>MEHNPNPDFQDEPENLNRPTHKLKDVKIGDSGVQLLLSTKDHLYDAQTVQAGNDSWQVIGAWGESSVKDLAQMLSTRAPTANRQNAGQANYKYGTGQKLGVVDDIRR</sequence>
<reference evidence="2 3" key="1">
    <citation type="submission" date="2017-06" db="EMBL/GenBank/DDBJ databases">
        <title>Genome of Fusarium nygamai isolate CS10214.</title>
        <authorList>
            <person name="Gardiner D.M."/>
            <person name="Obanor F."/>
            <person name="Kazan K."/>
        </authorList>
    </citation>
    <scope>NUCLEOTIDE SEQUENCE [LARGE SCALE GENOMIC DNA]</scope>
    <source>
        <strain evidence="2 3">CS10214</strain>
    </source>
</reference>
<gene>
    <name evidence="2" type="ORF">FNYG_08606</name>
</gene>
<dbReference type="AlphaFoldDB" id="A0A2K0W6H0"/>